<evidence type="ECO:0000313" key="2">
    <source>
        <dbReference type="EMBL" id="PKI36572.1"/>
    </source>
</evidence>
<dbReference type="AlphaFoldDB" id="A0A2I0HXZ5"/>
<reference evidence="2 3" key="1">
    <citation type="submission" date="2017-11" db="EMBL/GenBank/DDBJ databases">
        <title>De-novo sequencing of pomegranate (Punica granatum L.) genome.</title>
        <authorList>
            <person name="Akparov Z."/>
            <person name="Amiraslanov A."/>
            <person name="Hajiyeva S."/>
            <person name="Abbasov M."/>
            <person name="Kaur K."/>
            <person name="Hamwieh A."/>
            <person name="Solovyev V."/>
            <person name="Salamov A."/>
            <person name="Braich B."/>
            <person name="Kosarev P."/>
            <person name="Mahmoud A."/>
            <person name="Hajiyev E."/>
            <person name="Babayeva S."/>
            <person name="Izzatullayeva V."/>
            <person name="Mammadov A."/>
            <person name="Mammadov A."/>
            <person name="Sharifova S."/>
            <person name="Ojaghi J."/>
            <person name="Eynullazada K."/>
            <person name="Bayramov B."/>
            <person name="Abdulazimova A."/>
            <person name="Shahmuradov I."/>
        </authorList>
    </citation>
    <scope>NUCLEOTIDE SEQUENCE [LARGE SCALE GENOMIC DNA]</scope>
    <source>
        <strain evidence="3">cv. AG2017</strain>
        <tissue evidence="2">Leaf</tissue>
    </source>
</reference>
<keyword evidence="3" id="KW-1185">Reference proteome</keyword>
<accession>A0A2I0HXZ5</accession>
<comment type="caution">
    <text evidence="2">The sequence shown here is derived from an EMBL/GenBank/DDBJ whole genome shotgun (WGS) entry which is preliminary data.</text>
</comment>
<feature type="region of interest" description="Disordered" evidence="1">
    <location>
        <begin position="107"/>
        <end position="127"/>
    </location>
</feature>
<dbReference type="EMBL" id="PGOL01004782">
    <property type="protein sequence ID" value="PKI36572.1"/>
    <property type="molecule type" value="Genomic_DNA"/>
</dbReference>
<sequence length="127" mass="13809">MGRVGRTEPDAGWGSCWRAGPLLDWAVRCWTRPALLDQAASWAVGRLAWRGETVWRPSCGRRGADGRRSSRGKASEFRAGGCPDELRGESVWELRVAGELGVRESCGRGERSGAGSVWTGMSSESEK</sequence>
<name>A0A2I0HXZ5_PUNGR</name>
<dbReference type="Proteomes" id="UP000233551">
    <property type="component" value="Unassembled WGS sequence"/>
</dbReference>
<protein>
    <submittedName>
        <fullName evidence="2">Uncharacterized protein</fullName>
    </submittedName>
</protein>
<proteinExistence type="predicted"/>
<evidence type="ECO:0000256" key="1">
    <source>
        <dbReference type="SAM" id="MobiDB-lite"/>
    </source>
</evidence>
<gene>
    <name evidence="2" type="ORF">CRG98_043040</name>
</gene>
<evidence type="ECO:0000313" key="3">
    <source>
        <dbReference type="Proteomes" id="UP000233551"/>
    </source>
</evidence>
<organism evidence="2 3">
    <name type="scientific">Punica granatum</name>
    <name type="common">Pomegranate</name>
    <dbReference type="NCBI Taxonomy" id="22663"/>
    <lineage>
        <taxon>Eukaryota</taxon>
        <taxon>Viridiplantae</taxon>
        <taxon>Streptophyta</taxon>
        <taxon>Embryophyta</taxon>
        <taxon>Tracheophyta</taxon>
        <taxon>Spermatophyta</taxon>
        <taxon>Magnoliopsida</taxon>
        <taxon>eudicotyledons</taxon>
        <taxon>Gunneridae</taxon>
        <taxon>Pentapetalae</taxon>
        <taxon>rosids</taxon>
        <taxon>malvids</taxon>
        <taxon>Myrtales</taxon>
        <taxon>Lythraceae</taxon>
        <taxon>Punica</taxon>
    </lineage>
</organism>